<keyword evidence="5" id="KW-1185">Reference proteome</keyword>
<dbReference type="Pfam" id="PF06470">
    <property type="entry name" value="SMC_hinge"/>
    <property type="match status" value="1"/>
</dbReference>
<reference evidence="4" key="1">
    <citation type="submission" date="2025-08" db="UniProtKB">
        <authorList>
            <consortium name="Ensembl"/>
        </authorList>
    </citation>
    <scope>IDENTIFICATION</scope>
</reference>
<dbReference type="Pfam" id="PF26199">
    <property type="entry name" value="Ig_SMCHD1_8th"/>
    <property type="match status" value="1"/>
</dbReference>
<evidence type="ECO:0000256" key="2">
    <source>
        <dbReference type="ARBA" id="ARBA00022454"/>
    </source>
</evidence>
<dbReference type="InterPro" id="IPR058614">
    <property type="entry name" value="Ig_SMCHD1_5th"/>
</dbReference>
<feature type="domain" description="SMC hinge" evidence="3">
    <location>
        <begin position="1552"/>
        <end position="1676"/>
    </location>
</feature>
<dbReference type="Pfam" id="PF26201">
    <property type="entry name" value="Ig_SMCHD1_7th"/>
    <property type="match status" value="1"/>
</dbReference>
<dbReference type="Gene3D" id="1.20.1060.20">
    <property type="match status" value="1"/>
</dbReference>
<dbReference type="SMART" id="SM00968">
    <property type="entry name" value="SMC_hinge"/>
    <property type="match status" value="1"/>
</dbReference>
<dbReference type="Ensembl" id="ENSKMAT00000020085.1">
    <property type="protein sequence ID" value="ENSKMAP00000019820.1"/>
    <property type="gene ID" value="ENSKMAG00000014502.1"/>
</dbReference>
<name>A0A3Q3ATN9_KRYMA</name>
<dbReference type="Pfam" id="PF26198">
    <property type="entry name" value="Ig_SMCHD1_6th"/>
    <property type="match status" value="2"/>
</dbReference>
<dbReference type="STRING" id="37003.ENSKMAP00000019820"/>
<dbReference type="InterPro" id="IPR036890">
    <property type="entry name" value="HATPase_C_sf"/>
</dbReference>
<organism evidence="4 5">
    <name type="scientific">Kryptolebias marmoratus</name>
    <name type="common">Mangrove killifish</name>
    <name type="synonym">Rivulus marmoratus</name>
    <dbReference type="NCBI Taxonomy" id="37003"/>
    <lineage>
        <taxon>Eukaryota</taxon>
        <taxon>Metazoa</taxon>
        <taxon>Chordata</taxon>
        <taxon>Craniata</taxon>
        <taxon>Vertebrata</taxon>
        <taxon>Euteleostomi</taxon>
        <taxon>Actinopterygii</taxon>
        <taxon>Neopterygii</taxon>
        <taxon>Teleostei</taxon>
        <taxon>Neoteleostei</taxon>
        <taxon>Acanthomorphata</taxon>
        <taxon>Ovalentaria</taxon>
        <taxon>Atherinomorphae</taxon>
        <taxon>Cyprinodontiformes</taxon>
        <taxon>Rivulidae</taxon>
        <taxon>Kryptolebias</taxon>
    </lineage>
</organism>
<accession>A0A3Q3ATN9</accession>
<dbReference type="SUPFAM" id="SSF55874">
    <property type="entry name" value="ATPase domain of HSP90 chaperone/DNA topoisomerase II/histidine kinase"/>
    <property type="match status" value="1"/>
</dbReference>
<dbReference type="Gene3D" id="3.30.565.10">
    <property type="entry name" value="Histidine kinase-like ATPase, C-terminal domain"/>
    <property type="match status" value="1"/>
</dbReference>
<protein>
    <submittedName>
        <fullName evidence="4">Structural maintenance of chromosomes flexible hinge domain containing 1</fullName>
    </submittedName>
</protein>
<dbReference type="SUPFAM" id="SSF75553">
    <property type="entry name" value="Smc hinge domain"/>
    <property type="match status" value="1"/>
</dbReference>
<sequence length="1800" mass="201837">MQVLPLMVYLFCAEHHCVLLPQQHRHLDYTGFLKSENTNFAIASHELFVLVTTDRTVVDSNKFEELQDGCTLYLLRHSGQALPAATQEDINFVPHYNTLIESGTYEYFAEGQKSLPCSLAELVDNALSATANNRETRTIEIRMLFDKVFGKPAVIVLDNGCGMTSKQLNNWARYRLSKFARENSTFESEKEKYVRPAPIPRSLNSDISFFGVGGKRAVFHIGDSVRMICKPADFPDVHELVLSKEEFKKKEQNKEDVYKGTILNRKPGDSSHVTDDERFLRDVIAEETGKESFTAVVITGVCPEHIDYLKQHFDGWTRELAHIYHYYIHGRLHISTNNSWGFLLILCQVTLREKPPKSPRVKNLREVADDMQSLYINAAASKFEFGAFTSNGGRVDGVVRYHPFLYDRETYPRDPYAALAPVDDDDFENESGSLNQARGKRDIFECYWNGRLIPYTTVSEFDWCSRPVKGATLPEECYFRISGVLFTNDKFLVNASKLKFMDLELKLKSKETIFSPGSNPQPSKRGNIQKEFTQWLQNCHEKCDKQVKFLSYIETITRTDMSTKRLQHPWAAFSSIELDGKIYKTGQVVKSQKTLPILYGSVVRFLLHGTHDCDVYATGGQVEIRREPKALYDKVTKIIPISKIDRTVTDESIMKHIESDIDKLPEKLSVTWPEGNVWPKNAVCPAGSPFGPLKVEILNRNGHPISSRINTGGQKMGIKLSILFKIIHHGKVIYVSQMNTVGFFFYLFFPSFAETLTNLGSYTLKLNTVLNEGGSTVYGDKQLPSFELKFTVKEGAAESFTVGALSSTLRVGVPFNIPLQIKDRYKHPTAPPPTLQPVLECSDLELTYESVICNGTTFIIKGVKAKGKVQNYHYDLKVSLPGLKNDMQTIPVSLLPGSPHSLHVKPDTDPIKVENGNQAAFNVEVHDVAGNITANPKQIVRCQIPGLPLVVADCSSSGAGQLMTKSINVIIKNGDFKFARSVNIFFVSCQSMKHIAPVVINLKVMPSSRISQLKLFCQGEEKLELKNEDRIEWQAGGLLQNLFYKLYDESVADVRITAEIASSIKVNWTPDVNQRSLVGGRLPDVQVPTQAMEEHFYQVSYQDLSSSFTIVPLPDEPARLKATLPQNTLKLGELINLCVCVCVFQESSSSVAVTGVRFHSGSLGPREICFNYSTYTERVIVKLTAGVPSQLKLVSGPEQVKKSFFILGFFILNGHGIPTPFLVQLCDEWGNPKKHILNEPELGQEALFHHSQNKHSRLFSSTRGYYQLEFRGSFNSKPIPGPSVNLTVIPDPNKPAQLQVNYNTSATFCAGGTFPVFSVMVVSDEGSPITTFNPADLSMLLWEGIYIFKTHTIQFLLRFDQTETNLSAFFLIFQMIINVVANQAVKLGPGSQPPTPAVSYSTDISSRVLVENMTLKIMDKFGNSAGHNLNGKVVVSIRCADEQSRSLPLFEGKTSTVQMSLNKGSVHINRLAIMENSPGENGIRYIVVLKAEVPICASSLAPFELPFHFYNGNKALLIQDIENLLKEKTAEVERIDKMPRRVCSISNNFSGPDVIGMVGHLAFISDNDAAAVISWQLGSDMDCVITRTTEAANRIHHDSAGTQQVMAFDSIFVQQGDRSLPHISNGHKLFDPPGHPVYAKDLLIFPHEQQKCKIVFKTLLGNTILMDDLDSATAYRKEVVRNKIYCPTILTRKGHRVDSRGKFGGVQNRAPPIHKLKVLGAPLPRHYYLLKEQIDVLCQYRSAVVKREQAESDLNNHLASLNSPQMNQKEREIEEIKRQLEDIDRQLGEGYSLPPFSVYF</sequence>
<keyword evidence="2" id="KW-0158">Chromosome</keyword>
<dbReference type="OMA" id="PIECFNR"/>
<dbReference type="Pfam" id="PF26194">
    <property type="entry name" value="Ig_SMCHD1_1st"/>
    <property type="match status" value="1"/>
</dbReference>
<dbReference type="Pfam" id="PF22899">
    <property type="entry name" value="SMCHD1_S5"/>
    <property type="match status" value="1"/>
</dbReference>
<dbReference type="GO" id="GO:0005694">
    <property type="term" value="C:chromosome"/>
    <property type="evidence" value="ECO:0007669"/>
    <property type="project" value="UniProtKB-SubCell"/>
</dbReference>
<dbReference type="Pfam" id="PF26196">
    <property type="entry name" value="Ig_SMCHD1_4th"/>
    <property type="match status" value="1"/>
</dbReference>
<dbReference type="InterPro" id="IPR058616">
    <property type="entry name" value="Ig_SMCHD1_8th"/>
</dbReference>
<dbReference type="InterPro" id="IPR058613">
    <property type="entry name" value="Ig_SMCHD1_4th"/>
</dbReference>
<comment type="subcellular location">
    <subcellularLocation>
        <location evidence="1">Chromosome</location>
    </subcellularLocation>
</comment>
<evidence type="ECO:0000256" key="1">
    <source>
        <dbReference type="ARBA" id="ARBA00004286"/>
    </source>
</evidence>
<proteinExistence type="predicted"/>
<dbReference type="Proteomes" id="UP000264800">
    <property type="component" value="Unplaced"/>
</dbReference>
<dbReference type="GO" id="GO:0005524">
    <property type="term" value="F:ATP binding"/>
    <property type="evidence" value="ECO:0007669"/>
    <property type="project" value="InterPro"/>
</dbReference>
<dbReference type="InterPro" id="IPR036277">
    <property type="entry name" value="SMC_hinge_sf"/>
</dbReference>
<dbReference type="InterPro" id="IPR058617">
    <property type="entry name" value="Ig_SMCHD1_7th"/>
</dbReference>
<dbReference type="GO" id="GO:0051276">
    <property type="term" value="P:chromosome organization"/>
    <property type="evidence" value="ECO:0007669"/>
    <property type="project" value="InterPro"/>
</dbReference>
<dbReference type="InterPro" id="IPR038892">
    <property type="entry name" value="SMCHD1"/>
</dbReference>
<reference evidence="4" key="2">
    <citation type="submission" date="2025-09" db="UniProtKB">
        <authorList>
            <consortium name="Ensembl"/>
        </authorList>
    </citation>
    <scope>IDENTIFICATION</scope>
</reference>
<dbReference type="PANTHER" id="PTHR22640:SF2">
    <property type="entry name" value="STRUCTURAL MAINTENANCE OF CHROMOSOMES FLEXIBLE HINGE DOMAIN-CONTAINING PROTEIN 1"/>
    <property type="match status" value="1"/>
</dbReference>
<dbReference type="Pfam" id="PF26197">
    <property type="entry name" value="Ig_SMCHD1_5th"/>
    <property type="match status" value="1"/>
</dbReference>
<dbReference type="InterPro" id="IPR010935">
    <property type="entry name" value="SMC_hinge"/>
</dbReference>
<dbReference type="Gene3D" id="3.30.70.1620">
    <property type="match status" value="1"/>
</dbReference>
<dbReference type="Pfam" id="PF13589">
    <property type="entry name" value="HATPase_c_3"/>
    <property type="match status" value="1"/>
</dbReference>
<dbReference type="InterPro" id="IPR058612">
    <property type="entry name" value="Ig_SMCHD1_2nd"/>
</dbReference>
<dbReference type="InterPro" id="IPR055109">
    <property type="entry name" value="SMCHD1_S5"/>
</dbReference>
<dbReference type="GO" id="GO:0006302">
    <property type="term" value="P:double-strand break repair"/>
    <property type="evidence" value="ECO:0007669"/>
    <property type="project" value="InterPro"/>
</dbReference>
<dbReference type="Pfam" id="PF26195">
    <property type="entry name" value="Ig_SMCHD1_2nd"/>
    <property type="match status" value="1"/>
</dbReference>
<evidence type="ECO:0000259" key="3">
    <source>
        <dbReference type="SMART" id="SM00968"/>
    </source>
</evidence>
<dbReference type="InterPro" id="IPR058611">
    <property type="entry name" value="Ig_SMCHD1_1st"/>
</dbReference>
<dbReference type="PANTHER" id="PTHR22640">
    <property type="entry name" value="STRUCTURAL MAINTENANCE OF CHROMOSOMES FLEXIBLE HINGE DOMAIN-CONTAINING PROTEIN 1"/>
    <property type="match status" value="1"/>
</dbReference>
<evidence type="ECO:0000313" key="5">
    <source>
        <dbReference type="Proteomes" id="UP000264800"/>
    </source>
</evidence>
<evidence type="ECO:0000313" key="4">
    <source>
        <dbReference type="Ensembl" id="ENSKMAP00000019820.1"/>
    </source>
</evidence>
<dbReference type="GeneTree" id="ENSGT00390000006950"/>
<dbReference type="InterPro" id="IPR058615">
    <property type="entry name" value="Ig_SMCHD1_6th"/>
</dbReference>